<evidence type="ECO:0000256" key="2">
    <source>
        <dbReference type="ARBA" id="ARBA00022448"/>
    </source>
</evidence>
<keyword evidence="17" id="KW-0175">Coiled coil</keyword>
<dbReference type="SMART" id="SM00327">
    <property type="entry name" value="VWA"/>
    <property type="match status" value="1"/>
</dbReference>
<evidence type="ECO:0000256" key="11">
    <source>
        <dbReference type="ARBA" id="ARBA00023065"/>
    </source>
</evidence>
<dbReference type="PROSITE" id="PS50026">
    <property type="entry name" value="EGF_3"/>
    <property type="match status" value="2"/>
</dbReference>
<sequence>MKKSILRGGLLAELSMSSTLVLLLLRCLLVCLIWGIAVQIKIDTPTTTFSSIFEISSKEKLGSGDLSPLLEGLYEEQEKYQDNMNPGELTVSRAILVNMHHFLTKFMQPREALLWEMIMELCGNDYERPQFVHMSWKLFWNSLREVNIQKDWNEWNPYWRPEKPEAWQAILGRMWAQLENPEEALDGDFISGSFSWLTRNQGYECDCKEDYVWNQEDMSCERDEGRQKHCDPVTLKPCLRPGAKSCRMNDITGEAICTCHPQYSGNFCERLRDPCLERTINATLSDGTQLTLVSGQTMCQVNMDGMPTDPEYKEEEFVTPSKEGPSHVEAITLPMHSRCVAKLGTDAYFCQCERPFVEDVSLAASNCLLQVGSCDSKLCIHGACVTTANRQGVAVCMCYAGYAGPHCNQKLHDLKIQNGIINRNESRPKFTIVEHRGNVVVFAKFALLDVLQVEEWSVWSSCKPACGRFRTRRRTRILIPQEENSPTETIGQVETCPPRLGKDCPITILLEENYTEIGVEEKPFSFSSLFDTSNPDVMKLQAFAAACAVLLIAFIQILRCIPEGDSLVQADYQIPAHVTPPLTSMICSSAYFLVLTASLIAFKTHSVQCSDVLERTVSGWSQQLYQSLIPLREVMATEYLSRMYNGSTFGVQEMTDTYARKLIDNAIVELSRMIRKKEKALEKLRDSIEDEYKRQEPLEYDECYIRAKSVSLFPYPMDENGTNVVPCNESQYLPLEADPLFGNIYVSRNISAAHVPTNVYDLCTCSYILQSARCKVYALSKEIRTVGNWTHHLDEVFKKNIEDDPLLKWQYFCSSTGFFKFYPGAVWEVQLADLKLDFFDCRSTAWYVGAASYPIEMIILADKSGSMKGRRNTICNATISELLNTLTDDDFFNVIYFSESIKYAEEHVKDRLIQATRPNKDRIVRGFGDHMPNGTSNFRTALVEAFTLLNISNNGTGINRCNKMIILITDGVPDDFDDVFQQYNPEKNVRVFTFLIGQHSADESIVQRIACNNRGMEANIANLADVKENVLKYIDIVARSNAILDDSFVRWSGVTKLQLNLMKLTPENFTSPPEPTSNATSADNMTGVEEAMQGDDAGSSNVLLPPLKPFKTMDSQFFVTLSRAAYDKTNASIENNQGIILGVTGLDIPMDDIQDVLRSWKTGPLSYFFGLTNNGFVLFHPNYRPMHGTQLKRYYRHVDIDEVEQPLGFALDLHTALPMYNSILRKSLIDRLCTSVVVTTMVTAEDFLSGLPMTKKVFTSPLPDTPFTFGLAVRWVEEANRGFPIPKYDTSKFWRQGTIRAADTMMLNPQFINPAKSCERDKTLRSGAMLAPLSFCKFRRELLRVFMDDPLCILRNVVIDNNLRKENECDMDHIARIVMDAKATASVHDYWQGKVDNSTIQRFDIQRAFSVHHSGLLRYFSFSESPYEGFLEEINKGSESSFYKSTILHSTFYENMKMLVFRPPLEQVFRNFLEKNISVPMVVSGVISNPASEAVAMGIAGVQFSYQKLNSIFFTLVNSCDSSDCLRCNEPGVQCFLTTTAGQIVLSTAGEKAVSQNLKELDCALMEALVAANVVTEREVYDFQAICIEAVAPDLNYASRLFSPIAFILKCLGHALKEFLLVVANWWFIGLRAAAQGVWDSMSPTQGEFVHLNNPISPPDTSPFNFRDGDDHFGYVHRGSVDFPLPSRTSSLDDPFYRDYEVLKPFESPQTSLTEPPTDSLPDVEISVAPSNGETTPDLPLFYETAQFYSQKNYFFEDPEDPWLMQQQAFSELNMCYASEPTLNPPPPQSSPLPSRLFNGSMNETLELIDLTQAVTTGEPLQILSGNVTLVNETVQPNITKTTAIPPRKVNAIPGTLLRCVQRIVQMRCHAAVHSNNQIGRQGCEVMCDAVRQRMPQLTEFLHDCRQPLDSCTQRHSIFYLNKEAHAGRGQRTSYGYGGRGANASPKLHSGIYCPACGNIDWVVASIPNTNLLLIMTVKPVGKPSINCICECKRRYRYGAQLKDILFTWKIRKHLA</sequence>
<evidence type="ECO:0000256" key="3">
    <source>
        <dbReference type="ARBA" id="ARBA00022568"/>
    </source>
</evidence>
<feature type="disulfide bond" evidence="16">
    <location>
        <begin position="379"/>
        <end position="396"/>
    </location>
</feature>
<evidence type="ECO:0000256" key="15">
    <source>
        <dbReference type="ARBA" id="ARBA00023303"/>
    </source>
</evidence>
<dbReference type="GO" id="GO:0046872">
    <property type="term" value="F:metal ion binding"/>
    <property type="evidence" value="ECO:0007669"/>
    <property type="project" value="UniProtKB-KW"/>
</dbReference>
<evidence type="ECO:0000259" key="19">
    <source>
        <dbReference type="PROSITE" id="PS50026"/>
    </source>
</evidence>
<dbReference type="Gene3D" id="2.10.25.10">
    <property type="entry name" value="Laminin"/>
    <property type="match status" value="1"/>
</dbReference>
<feature type="disulfide bond" evidence="16">
    <location>
        <begin position="259"/>
        <end position="268"/>
    </location>
</feature>
<evidence type="ECO:0000256" key="5">
    <source>
        <dbReference type="ARBA" id="ARBA00022692"/>
    </source>
</evidence>
<keyword evidence="21" id="KW-1185">Reference proteome</keyword>
<reference evidence="22" key="1">
    <citation type="submission" date="2022-11" db="UniProtKB">
        <authorList>
            <consortium name="WormBaseParasite"/>
        </authorList>
    </citation>
    <scope>IDENTIFICATION</scope>
</reference>
<dbReference type="SUPFAM" id="SSF57196">
    <property type="entry name" value="EGF/Laminin"/>
    <property type="match status" value="1"/>
</dbReference>
<dbReference type="GO" id="GO:0005245">
    <property type="term" value="F:voltage-gated calcium channel activity"/>
    <property type="evidence" value="ECO:0007669"/>
    <property type="project" value="TreeGrafter"/>
</dbReference>
<dbReference type="InterPro" id="IPR036465">
    <property type="entry name" value="vWFA_dom_sf"/>
</dbReference>
<proteinExistence type="predicted"/>
<keyword evidence="3" id="KW-0109">Calcium transport</keyword>
<evidence type="ECO:0000256" key="13">
    <source>
        <dbReference type="ARBA" id="ARBA00023157"/>
    </source>
</evidence>
<evidence type="ECO:0000256" key="16">
    <source>
        <dbReference type="PROSITE-ProRule" id="PRU00076"/>
    </source>
</evidence>
<dbReference type="GO" id="GO:0005891">
    <property type="term" value="C:voltage-gated calcium channel complex"/>
    <property type="evidence" value="ECO:0007669"/>
    <property type="project" value="TreeGrafter"/>
</dbReference>
<dbReference type="Pfam" id="PF00092">
    <property type="entry name" value="VWA"/>
    <property type="match status" value="1"/>
</dbReference>
<evidence type="ECO:0000256" key="10">
    <source>
        <dbReference type="ARBA" id="ARBA00022989"/>
    </source>
</evidence>
<feature type="domain" description="EGF-like" evidence="19">
    <location>
        <begin position="226"/>
        <end position="269"/>
    </location>
</feature>
<evidence type="ECO:0000256" key="18">
    <source>
        <dbReference type="SAM" id="Phobius"/>
    </source>
</evidence>
<keyword evidence="7" id="KW-0732">Signal</keyword>
<protein>
    <submittedName>
        <fullName evidence="22">Voltage-dependent calcium channel subunit alpha-2/delta-3</fullName>
    </submittedName>
</protein>
<accession>A0A915EXK0</accession>
<keyword evidence="5 18" id="KW-0812">Transmembrane</keyword>
<dbReference type="Gene3D" id="3.30.450.20">
    <property type="entry name" value="PAS domain"/>
    <property type="match status" value="1"/>
</dbReference>
<dbReference type="FunFam" id="3.40.50.410:FF:000007">
    <property type="entry name" value="Calcium voltage-gated channel auxiliary subunit alpha2delta 3"/>
    <property type="match status" value="1"/>
</dbReference>
<evidence type="ECO:0000256" key="8">
    <source>
        <dbReference type="ARBA" id="ARBA00022837"/>
    </source>
</evidence>
<evidence type="ECO:0000256" key="7">
    <source>
        <dbReference type="ARBA" id="ARBA00022729"/>
    </source>
</evidence>
<evidence type="ECO:0000256" key="1">
    <source>
        <dbReference type="ARBA" id="ARBA00004479"/>
    </source>
</evidence>
<keyword evidence="6" id="KW-0479">Metal-binding</keyword>
<comment type="caution">
    <text evidence="16">Lacks conserved residue(s) required for the propagation of feature annotation.</text>
</comment>
<evidence type="ECO:0000256" key="4">
    <source>
        <dbReference type="ARBA" id="ARBA00022673"/>
    </source>
</evidence>
<organism evidence="21 22">
    <name type="scientific">Echinococcus canadensis</name>
    <dbReference type="NCBI Taxonomy" id="519352"/>
    <lineage>
        <taxon>Eukaryota</taxon>
        <taxon>Metazoa</taxon>
        <taxon>Spiralia</taxon>
        <taxon>Lophotrochozoa</taxon>
        <taxon>Platyhelminthes</taxon>
        <taxon>Cestoda</taxon>
        <taxon>Eucestoda</taxon>
        <taxon>Cyclophyllidea</taxon>
        <taxon>Taeniidae</taxon>
        <taxon>Echinococcus</taxon>
        <taxon>Echinococcus canadensis group</taxon>
    </lineage>
</organism>
<dbReference type="InterPro" id="IPR013680">
    <property type="entry name" value="VDCC_a2/dsu"/>
</dbReference>
<feature type="domain" description="EGF-like" evidence="19">
    <location>
        <begin position="370"/>
        <end position="408"/>
    </location>
</feature>
<evidence type="ECO:0000256" key="9">
    <source>
        <dbReference type="ARBA" id="ARBA00022882"/>
    </source>
</evidence>
<dbReference type="PROSITE" id="PS50234">
    <property type="entry name" value="VWFA"/>
    <property type="match status" value="1"/>
</dbReference>
<feature type="transmembrane region" description="Helical" evidence="18">
    <location>
        <begin position="20"/>
        <end position="40"/>
    </location>
</feature>
<keyword evidence="15" id="KW-0407">Ion channel</keyword>
<evidence type="ECO:0000259" key="20">
    <source>
        <dbReference type="PROSITE" id="PS50234"/>
    </source>
</evidence>
<dbReference type="WBParaSite" id="maker-E.canG7_contigs_1066-snap-gene-1.60-mRNA-1">
    <property type="protein sequence ID" value="maker-E.canG7_contigs_1066-snap-gene-1.60-mRNA-1"/>
    <property type="gene ID" value="EcG7_00766"/>
</dbReference>
<dbReference type="InterPro" id="IPR013608">
    <property type="entry name" value="VWA_N"/>
</dbReference>
<keyword evidence="13 16" id="KW-1015">Disulfide bond</keyword>
<evidence type="ECO:0000256" key="12">
    <source>
        <dbReference type="ARBA" id="ARBA00023136"/>
    </source>
</evidence>
<comment type="subcellular location">
    <subcellularLocation>
        <location evidence="1">Membrane</location>
        <topology evidence="1">Single-pass type I membrane protein</topology>
    </subcellularLocation>
</comment>
<dbReference type="PROSITE" id="PS00022">
    <property type="entry name" value="EGF_1"/>
    <property type="match status" value="2"/>
</dbReference>
<dbReference type="Pfam" id="PF08399">
    <property type="entry name" value="VWA_N"/>
    <property type="match status" value="1"/>
</dbReference>
<dbReference type="InterPro" id="IPR002035">
    <property type="entry name" value="VWF_A"/>
</dbReference>
<evidence type="ECO:0000313" key="21">
    <source>
        <dbReference type="Proteomes" id="UP000887562"/>
    </source>
</evidence>
<feature type="disulfide bond" evidence="16">
    <location>
        <begin position="398"/>
        <end position="407"/>
    </location>
</feature>
<keyword evidence="16" id="KW-0245">EGF-like domain</keyword>
<name>A0A915EXK0_9CEST</name>
<dbReference type="PROSITE" id="PS01186">
    <property type="entry name" value="EGF_2"/>
    <property type="match status" value="1"/>
</dbReference>
<evidence type="ECO:0000313" key="22">
    <source>
        <dbReference type="WBParaSite" id="maker-E.canG7_contigs_1066-snap-gene-1.60-mRNA-1"/>
    </source>
</evidence>
<dbReference type="SUPFAM" id="SSF53300">
    <property type="entry name" value="vWA-like"/>
    <property type="match status" value="1"/>
</dbReference>
<keyword evidence="4" id="KW-0107">Calcium channel</keyword>
<dbReference type="PANTHER" id="PTHR10166">
    <property type="entry name" value="VOLTAGE-DEPENDENT CALCIUM CHANNEL SUBUNIT ALPHA-2/DELTA-RELATED"/>
    <property type="match status" value="1"/>
</dbReference>
<feature type="domain" description="VWFA" evidence="20">
    <location>
        <begin position="856"/>
        <end position="1037"/>
    </location>
</feature>
<dbReference type="InterPro" id="IPR051173">
    <property type="entry name" value="Ca_channel_alpha-2/delta"/>
</dbReference>
<dbReference type="Proteomes" id="UP000887562">
    <property type="component" value="Unplaced"/>
</dbReference>
<keyword evidence="11" id="KW-0406">Ion transport</keyword>
<keyword evidence="12 18" id="KW-0472">Membrane</keyword>
<keyword evidence="14" id="KW-0325">Glycoprotein</keyword>
<evidence type="ECO:0000256" key="17">
    <source>
        <dbReference type="SAM" id="Coils"/>
    </source>
</evidence>
<dbReference type="SMART" id="SM00181">
    <property type="entry name" value="EGF"/>
    <property type="match status" value="2"/>
</dbReference>
<feature type="disulfide bond" evidence="16">
    <location>
        <begin position="374"/>
        <end position="384"/>
    </location>
</feature>
<keyword evidence="9" id="KW-0851">Voltage-gated channel</keyword>
<keyword evidence="8" id="KW-0106">Calcium</keyword>
<dbReference type="PANTHER" id="PTHR10166:SF37">
    <property type="entry name" value="STOLID, ISOFORM H"/>
    <property type="match status" value="1"/>
</dbReference>
<dbReference type="Pfam" id="PF08473">
    <property type="entry name" value="VGCC_alpha2"/>
    <property type="match status" value="1"/>
</dbReference>
<dbReference type="Gene3D" id="3.40.50.410">
    <property type="entry name" value="von Willebrand factor, type A domain"/>
    <property type="match status" value="1"/>
</dbReference>
<dbReference type="InterPro" id="IPR000742">
    <property type="entry name" value="EGF"/>
</dbReference>
<evidence type="ECO:0000256" key="6">
    <source>
        <dbReference type="ARBA" id="ARBA00022723"/>
    </source>
</evidence>
<feature type="coiled-coil region" evidence="17">
    <location>
        <begin position="663"/>
        <end position="694"/>
    </location>
</feature>
<evidence type="ECO:0000256" key="14">
    <source>
        <dbReference type="ARBA" id="ARBA00023180"/>
    </source>
</evidence>
<keyword evidence="10 18" id="KW-1133">Transmembrane helix</keyword>
<keyword evidence="2" id="KW-0813">Transport</keyword>